<dbReference type="EMBL" id="JACCFS010000001">
    <property type="protein sequence ID" value="NYJ33176.1"/>
    <property type="molecule type" value="Genomic_DNA"/>
</dbReference>
<protein>
    <submittedName>
        <fullName evidence="2">AhpD family alkylhydroperoxidase</fullName>
    </submittedName>
</protein>
<dbReference type="SUPFAM" id="SSF69118">
    <property type="entry name" value="AhpD-like"/>
    <property type="match status" value="1"/>
</dbReference>
<dbReference type="PANTHER" id="PTHR34846">
    <property type="entry name" value="4-CARBOXYMUCONOLACTONE DECARBOXYLASE FAMILY PROTEIN (AFU_ORTHOLOGUE AFUA_6G11590)"/>
    <property type="match status" value="1"/>
</dbReference>
<dbReference type="InterPro" id="IPR029032">
    <property type="entry name" value="AhpD-like"/>
</dbReference>
<evidence type="ECO:0000259" key="1">
    <source>
        <dbReference type="Pfam" id="PF02627"/>
    </source>
</evidence>
<dbReference type="GO" id="GO:0051920">
    <property type="term" value="F:peroxiredoxin activity"/>
    <property type="evidence" value="ECO:0007669"/>
    <property type="project" value="InterPro"/>
</dbReference>
<dbReference type="PANTHER" id="PTHR34846:SF10">
    <property type="entry name" value="CYTOPLASMIC PROTEIN"/>
    <property type="match status" value="1"/>
</dbReference>
<evidence type="ECO:0000313" key="3">
    <source>
        <dbReference type="Proteomes" id="UP000572051"/>
    </source>
</evidence>
<keyword evidence="2" id="KW-0575">Peroxidase</keyword>
<comment type="caution">
    <text evidence="2">The sequence shown here is derived from an EMBL/GenBank/DDBJ whole genome shotgun (WGS) entry which is preliminary data.</text>
</comment>
<dbReference type="Proteomes" id="UP000572051">
    <property type="component" value="Unassembled WGS sequence"/>
</dbReference>
<proteinExistence type="predicted"/>
<dbReference type="NCBIfam" id="TIGR00778">
    <property type="entry name" value="ahpD_dom"/>
    <property type="match status" value="1"/>
</dbReference>
<reference evidence="2 3" key="1">
    <citation type="submission" date="2020-07" db="EMBL/GenBank/DDBJ databases">
        <title>Sequencing the genomes of 1000 actinobacteria strains.</title>
        <authorList>
            <person name="Klenk H.-P."/>
        </authorList>
    </citation>
    <scope>NUCLEOTIDE SEQUENCE [LARGE SCALE GENOMIC DNA]</scope>
    <source>
        <strain evidence="2 3">DSM 44442</strain>
    </source>
</reference>
<evidence type="ECO:0000313" key="2">
    <source>
        <dbReference type="EMBL" id="NYJ33176.1"/>
    </source>
</evidence>
<dbReference type="Gene3D" id="1.20.1290.10">
    <property type="entry name" value="AhpD-like"/>
    <property type="match status" value="1"/>
</dbReference>
<dbReference type="InterPro" id="IPR003779">
    <property type="entry name" value="CMD-like"/>
</dbReference>
<keyword evidence="2" id="KW-0560">Oxidoreductase</keyword>
<accession>A0A7Z0EJI7</accession>
<dbReference type="Pfam" id="PF02627">
    <property type="entry name" value="CMD"/>
    <property type="match status" value="1"/>
</dbReference>
<name>A0A7Z0EJI7_9ACTN</name>
<keyword evidence="3" id="KW-1185">Reference proteome</keyword>
<dbReference type="InterPro" id="IPR004675">
    <property type="entry name" value="AhpD_core"/>
</dbReference>
<dbReference type="RefSeq" id="WP_312889124.1">
    <property type="nucleotide sequence ID" value="NZ_JACCFS010000001.1"/>
</dbReference>
<organism evidence="2 3">
    <name type="scientific">Nocardiopsis aegyptia</name>
    <dbReference type="NCBI Taxonomy" id="220378"/>
    <lineage>
        <taxon>Bacteria</taxon>
        <taxon>Bacillati</taxon>
        <taxon>Actinomycetota</taxon>
        <taxon>Actinomycetes</taxon>
        <taxon>Streptosporangiales</taxon>
        <taxon>Nocardiopsidaceae</taxon>
        <taxon>Nocardiopsis</taxon>
    </lineage>
</organism>
<gene>
    <name evidence="2" type="ORF">HNR10_001057</name>
</gene>
<feature type="domain" description="Carboxymuconolactone decarboxylase-like" evidence="1">
    <location>
        <begin position="13"/>
        <end position="92"/>
    </location>
</feature>
<sequence>MRAPRVDLTAVADVYPAMAKFDAAAREGVDPVLGELVRIRASQINGCDFCLDMHTRAARDAGEGQDRLDALADWRGSALFTGAERAALALTESMTLIPGSGVPGDVLSAARAHFGEAGLAGLVWVIAAINTWNRVAVAAALRPPG</sequence>
<dbReference type="AlphaFoldDB" id="A0A7Z0EJI7"/>